<dbReference type="PANTHER" id="PTHR31377">
    <property type="entry name" value="AGMATINE DEIMINASE-RELATED"/>
    <property type="match status" value="1"/>
</dbReference>
<dbReference type="SUPFAM" id="SSF55909">
    <property type="entry name" value="Pentein"/>
    <property type="match status" value="1"/>
</dbReference>
<sequence>MSWPASRSIWGRRLPGVQADIALIARTVAAFEPVVMCAIDERAAADARAHCGPGVTVTSEIPTDDLWMRDTCPVFRSDGAGALDALGLGFDGWGRKQTHRNDARVAEYVAEYEDLPFGRADFVGEGGAIETDGDGTVMATESSLVAKNRNRGLSKAQIEAAVLRAYGADTMLWVPGIKGRDITDDHIDVTSRFIRPGVVMVQVPPGDRTDVWAEDARRQLAILSTATDARGRRLRVTTVEGPDAPRSHARDFVDSYLNFHVVNGAVITAQFGDRPKDEAARATLAAAFPGRTVVQLDVDRLMNGGGGIHCSTMQQPAR</sequence>
<organism evidence="2 3">
    <name type="scientific">Yinghuangia aomiensis</name>
    <dbReference type="NCBI Taxonomy" id="676205"/>
    <lineage>
        <taxon>Bacteria</taxon>
        <taxon>Bacillati</taxon>
        <taxon>Actinomycetota</taxon>
        <taxon>Actinomycetes</taxon>
        <taxon>Kitasatosporales</taxon>
        <taxon>Streptomycetaceae</taxon>
        <taxon>Yinghuangia</taxon>
    </lineage>
</organism>
<dbReference type="EMBL" id="BAABHS010000008">
    <property type="protein sequence ID" value="GAA4962136.1"/>
    <property type="molecule type" value="Genomic_DNA"/>
</dbReference>
<comment type="caution">
    <text evidence="2">The sequence shown here is derived from an EMBL/GenBank/DDBJ whole genome shotgun (WGS) entry which is preliminary data.</text>
</comment>
<protein>
    <submittedName>
        <fullName evidence="2">Agmatine deiminase family protein</fullName>
    </submittedName>
</protein>
<evidence type="ECO:0000313" key="3">
    <source>
        <dbReference type="Proteomes" id="UP001500466"/>
    </source>
</evidence>
<evidence type="ECO:0000256" key="1">
    <source>
        <dbReference type="ARBA" id="ARBA00022801"/>
    </source>
</evidence>
<dbReference type="PANTHER" id="PTHR31377:SF0">
    <property type="entry name" value="AGMATINE DEIMINASE-RELATED"/>
    <property type="match status" value="1"/>
</dbReference>
<accession>A0ABP9H4D7</accession>
<dbReference type="Pfam" id="PF04371">
    <property type="entry name" value="PAD_porph"/>
    <property type="match status" value="1"/>
</dbReference>
<reference evidence="3" key="1">
    <citation type="journal article" date="2019" name="Int. J. Syst. Evol. Microbiol.">
        <title>The Global Catalogue of Microorganisms (GCM) 10K type strain sequencing project: providing services to taxonomists for standard genome sequencing and annotation.</title>
        <authorList>
            <consortium name="The Broad Institute Genomics Platform"/>
            <consortium name="The Broad Institute Genome Sequencing Center for Infectious Disease"/>
            <person name="Wu L."/>
            <person name="Ma J."/>
        </authorList>
    </citation>
    <scope>NUCLEOTIDE SEQUENCE [LARGE SCALE GENOMIC DNA]</scope>
    <source>
        <strain evidence="3">JCM 17986</strain>
    </source>
</reference>
<name>A0ABP9H4D7_9ACTN</name>
<keyword evidence="1" id="KW-0378">Hydrolase</keyword>
<dbReference type="Proteomes" id="UP001500466">
    <property type="component" value="Unassembled WGS sequence"/>
</dbReference>
<proteinExistence type="predicted"/>
<dbReference type="InterPro" id="IPR007466">
    <property type="entry name" value="Peptidyl-Arg-deiminase_porph"/>
</dbReference>
<gene>
    <name evidence="2" type="ORF">GCM10023205_27320</name>
</gene>
<keyword evidence="3" id="KW-1185">Reference proteome</keyword>
<evidence type="ECO:0000313" key="2">
    <source>
        <dbReference type="EMBL" id="GAA4962136.1"/>
    </source>
</evidence>
<dbReference type="Gene3D" id="3.75.10.10">
    <property type="entry name" value="L-arginine/glycine Amidinotransferase, Chain A"/>
    <property type="match status" value="1"/>
</dbReference>